<evidence type="ECO:0000313" key="1">
    <source>
        <dbReference type="EMBL" id="RAP03570.1"/>
    </source>
</evidence>
<gene>
    <name evidence="1" type="ORF">CA615_01505</name>
</gene>
<dbReference type="InterPro" id="IPR014515">
    <property type="entry name" value="UCP921964"/>
</dbReference>
<dbReference type="PIRSF" id="PIRSF021964">
    <property type="entry name" value="UCP921964"/>
    <property type="match status" value="1"/>
</dbReference>
<protein>
    <recommendedName>
        <fullName evidence="3">DUF2120 domain-containing protein</fullName>
    </recommendedName>
</protein>
<dbReference type="GeneID" id="3854942"/>
<dbReference type="AlphaFoldDB" id="A0A328QA67"/>
<evidence type="ECO:0008006" key="3">
    <source>
        <dbReference type="Google" id="ProtNLM"/>
    </source>
</evidence>
<dbReference type="Proteomes" id="UP000248557">
    <property type="component" value="Unassembled WGS sequence"/>
</dbReference>
<dbReference type="Pfam" id="PF09893">
    <property type="entry name" value="DUF2120"/>
    <property type="match status" value="1"/>
</dbReference>
<organism evidence="1 2">
    <name type="scientific">Methanosphaera stadtmanae</name>
    <dbReference type="NCBI Taxonomy" id="2317"/>
    <lineage>
        <taxon>Archaea</taxon>
        <taxon>Methanobacteriati</taxon>
        <taxon>Methanobacteriota</taxon>
        <taxon>Methanomada group</taxon>
        <taxon>Methanobacteria</taxon>
        <taxon>Methanobacteriales</taxon>
        <taxon>Methanobacteriaceae</taxon>
        <taxon>Methanosphaera</taxon>
    </lineage>
</organism>
<dbReference type="OMA" id="IGCDCDY"/>
<accession>A0A328QA67</accession>
<name>A0A328QA67_9EURY</name>
<dbReference type="EMBL" id="NGJK01000016">
    <property type="protein sequence ID" value="RAP03570.1"/>
    <property type="molecule type" value="Genomic_DNA"/>
</dbReference>
<sequence length="149" mass="17045">MEVMEVSRKIMDYLDAFKGSKPVVHNSEAMIIRGKSATKLKPEEIVPKLEELFKELNIEKIEINSERARILTNQVDQTFRNTTEVFDESNGIAGIEKLKHTFEITGFEADYLVGQLEDMAIYVVMWLDKSGFGPMFVEAMVVKLHSLDE</sequence>
<dbReference type="RefSeq" id="WP_011405905.1">
    <property type="nucleotide sequence ID" value="NZ_CATZNA010000021.1"/>
</dbReference>
<evidence type="ECO:0000313" key="2">
    <source>
        <dbReference type="Proteomes" id="UP000248557"/>
    </source>
</evidence>
<comment type="caution">
    <text evidence="1">The sequence shown here is derived from an EMBL/GenBank/DDBJ whole genome shotgun (WGS) entry which is preliminary data.</text>
</comment>
<proteinExistence type="predicted"/>
<reference evidence="1 2" key="1">
    <citation type="submission" date="2017-05" db="EMBL/GenBank/DDBJ databases">
        <title>Host range expansion of the Methanosphaera genus to humans and monogastric animals involves recent and extensive reduction in genome content.</title>
        <authorList>
            <person name="Hoedt E.C."/>
            <person name="Volmer J.G."/>
            <person name="Parks D.H."/>
            <person name="Rosewarne C.P."/>
            <person name="Denman S.E."/>
            <person name="Mcsweeney C.S."/>
            <person name="O Cuiv P."/>
            <person name="Hugenholtz P."/>
            <person name="Tyson G.W."/>
            <person name="Morrison M."/>
        </authorList>
    </citation>
    <scope>NUCLEOTIDE SEQUENCE [LARGE SCALE GENOMIC DNA]</scope>
    <source>
        <strain evidence="1 2">PA5</strain>
    </source>
</reference>